<keyword evidence="4" id="KW-0233">DNA recombination</keyword>
<dbReference type="InterPro" id="IPR025166">
    <property type="entry name" value="Integrase_DNA_bind_dom"/>
</dbReference>
<dbReference type="EMBL" id="AEWV01000042">
    <property type="protein sequence ID" value="EGC16371.1"/>
    <property type="molecule type" value="Genomic_DNA"/>
</dbReference>
<dbReference type="Pfam" id="PF22022">
    <property type="entry name" value="Phage_int_M"/>
    <property type="match status" value="1"/>
</dbReference>
<dbReference type="GO" id="GO:0003677">
    <property type="term" value="F:DNA binding"/>
    <property type="evidence" value="ECO:0007669"/>
    <property type="project" value="UniProtKB-UniRule"/>
</dbReference>
<evidence type="ECO:0000256" key="1">
    <source>
        <dbReference type="ARBA" id="ARBA00008857"/>
    </source>
</evidence>
<dbReference type="InterPro" id="IPR010998">
    <property type="entry name" value="Integrase_recombinase_N"/>
</dbReference>
<evidence type="ECO:0000259" key="7">
    <source>
        <dbReference type="PROSITE" id="PS51900"/>
    </source>
</evidence>
<name>F0F271_9NEIS</name>
<comment type="similarity">
    <text evidence="1">Belongs to the 'phage' integrase family.</text>
</comment>
<feature type="domain" description="Tyr recombinase" evidence="6">
    <location>
        <begin position="202"/>
        <end position="385"/>
    </location>
</feature>
<dbReference type="Gene3D" id="1.10.443.10">
    <property type="entry name" value="Intergrase catalytic core"/>
    <property type="match status" value="1"/>
</dbReference>
<sequence>MKLNDQKIKKAKPQEKPYKLTDGKGLYLLIKPNGGKYWRLDYAIDGKRQTLSIGTYPAITLARAREIATHARQQKANGIDPGQAKKQAKIERKTARLNNFHAIAMQWHTANLHRWKTHNATRIAKQLENDVFPYLGDKQLNEISVADVKATLSWIVERKAAATAEKVRQWIAAIYAYAAILELTDRNPAAVLRGTLVKPQTRHLPALPETELTEFYFRLLTANITQQNRIAMLLLILTFARSTEFRGGKWEEIDFQAATWTIPAGRMKHEKTKPKPPHIIPLSDWAIELLTELYALTGHTPYLFPSRTAQTGVISEVTLNTIIKRLGYGGIATPHGFRSLASSILNEQGFNPDAIERQLAHIPSDKVRAAYNRAEYMAERTKFMQWYSDHVKAYFNKALKDISNSLKS</sequence>
<dbReference type="Proteomes" id="UP000004088">
    <property type="component" value="Unassembled WGS sequence"/>
</dbReference>
<keyword evidence="9" id="KW-1185">Reference proteome</keyword>
<dbReference type="Pfam" id="PF13356">
    <property type="entry name" value="Arm-DNA-bind_3"/>
    <property type="match status" value="1"/>
</dbReference>
<dbReference type="InterPro" id="IPR002104">
    <property type="entry name" value="Integrase_catalytic"/>
</dbReference>
<dbReference type="CDD" id="cd00801">
    <property type="entry name" value="INT_P4_C"/>
    <property type="match status" value="1"/>
</dbReference>
<evidence type="ECO:0000313" key="8">
    <source>
        <dbReference type="EMBL" id="EGC16371.1"/>
    </source>
</evidence>
<evidence type="ECO:0000256" key="4">
    <source>
        <dbReference type="ARBA" id="ARBA00023172"/>
    </source>
</evidence>
<dbReference type="GO" id="GO:0015074">
    <property type="term" value="P:DNA integration"/>
    <property type="evidence" value="ECO:0007669"/>
    <property type="project" value="UniProtKB-KW"/>
</dbReference>
<dbReference type="InterPro" id="IPR013762">
    <property type="entry name" value="Integrase-like_cat_sf"/>
</dbReference>
<keyword evidence="3 5" id="KW-0238">DNA-binding</keyword>
<dbReference type="AlphaFoldDB" id="F0F271"/>
<organism evidence="8 9">
    <name type="scientific">Kingella denitrificans ATCC 33394</name>
    <dbReference type="NCBI Taxonomy" id="888741"/>
    <lineage>
        <taxon>Bacteria</taxon>
        <taxon>Pseudomonadati</taxon>
        <taxon>Pseudomonadota</taxon>
        <taxon>Betaproteobacteria</taxon>
        <taxon>Neisseriales</taxon>
        <taxon>Neisseriaceae</taxon>
        <taxon>Kingella</taxon>
    </lineage>
</organism>
<dbReference type="Gene3D" id="1.10.150.130">
    <property type="match status" value="1"/>
</dbReference>
<evidence type="ECO:0000259" key="6">
    <source>
        <dbReference type="PROSITE" id="PS51898"/>
    </source>
</evidence>
<proteinExistence type="inferred from homology"/>
<dbReference type="GO" id="GO:0006310">
    <property type="term" value="P:DNA recombination"/>
    <property type="evidence" value="ECO:0007669"/>
    <property type="project" value="UniProtKB-KW"/>
</dbReference>
<dbReference type="RefSeq" id="WP_003784372.1">
    <property type="nucleotide sequence ID" value="NZ_GL870929.1"/>
</dbReference>
<reference evidence="8 9" key="1">
    <citation type="submission" date="2011-01" db="EMBL/GenBank/DDBJ databases">
        <authorList>
            <person name="Muzny D."/>
            <person name="Qin X."/>
            <person name="Deng J."/>
            <person name="Jiang H."/>
            <person name="Liu Y."/>
            <person name="Qu J."/>
            <person name="Song X.-Z."/>
            <person name="Zhang L."/>
            <person name="Thornton R."/>
            <person name="Coyle M."/>
            <person name="Francisco L."/>
            <person name="Jackson L."/>
            <person name="Javaid M."/>
            <person name="Korchina V."/>
            <person name="Kovar C."/>
            <person name="Mata R."/>
            <person name="Mathew T."/>
            <person name="Ngo R."/>
            <person name="Nguyen L."/>
            <person name="Nguyen N."/>
            <person name="Okwuonu G."/>
            <person name="Ongeri F."/>
            <person name="Pham C."/>
            <person name="Simmons D."/>
            <person name="Wilczek-Boney K."/>
            <person name="Hale W."/>
            <person name="Jakkamsetti A."/>
            <person name="Pham P."/>
            <person name="Ruth R."/>
            <person name="San Lucas F."/>
            <person name="Warren J."/>
            <person name="Zhang J."/>
            <person name="Zhao Z."/>
            <person name="Zhou C."/>
            <person name="Zhu D."/>
            <person name="Lee S."/>
            <person name="Bess C."/>
            <person name="Blankenburg K."/>
            <person name="Forbes L."/>
            <person name="Fu Q."/>
            <person name="Gubbala S."/>
            <person name="Hirani K."/>
            <person name="Jayaseelan J.C."/>
            <person name="Lara F."/>
            <person name="Munidasa M."/>
            <person name="Palculict T."/>
            <person name="Patil S."/>
            <person name="Pu L.-L."/>
            <person name="Saada N."/>
            <person name="Tang L."/>
            <person name="Weissenberger G."/>
            <person name="Zhu Y."/>
            <person name="Hemphill L."/>
            <person name="Shang Y."/>
            <person name="Youmans B."/>
            <person name="Ayvaz T."/>
            <person name="Ross M."/>
            <person name="Santibanez J."/>
            <person name="Aqrawi P."/>
            <person name="Gross S."/>
            <person name="Joshi V."/>
            <person name="Fowler G."/>
            <person name="Nazareth L."/>
            <person name="Reid J."/>
            <person name="Worley K."/>
            <person name="Petrosino J."/>
            <person name="Highlander S."/>
            <person name="Gibbs R."/>
        </authorList>
    </citation>
    <scope>NUCLEOTIDE SEQUENCE [LARGE SCALE GENOMIC DNA]</scope>
    <source>
        <strain evidence="8 9">ATCC 33394</strain>
    </source>
</reference>
<evidence type="ECO:0000256" key="2">
    <source>
        <dbReference type="ARBA" id="ARBA00022908"/>
    </source>
</evidence>
<dbReference type="InterPro" id="IPR050808">
    <property type="entry name" value="Phage_Integrase"/>
</dbReference>
<dbReference type="SUPFAM" id="SSF56349">
    <property type="entry name" value="DNA breaking-rejoining enzymes"/>
    <property type="match status" value="1"/>
</dbReference>
<dbReference type="Gene3D" id="3.30.160.390">
    <property type="entry name" value="Integrase, DNA-binding domain"/>
    <property type="match status" value="1"/>
</dbReference>
<dbReference type="InterPro" id="IPR044068">
    <property type="entry name" value="CB"/>
</dbReference>
<dbReference type="PROSITE" id="PS51898">
    <property type="entry name" value="TYR_RECOMBINASE"/>
    <property type="match status" value="1"/>
</dbReference>
<dbReference type="Pfam" id="PF00589">
    <property type="entry name" value="Phage_integrase"/>
    <property type="match status" value="1"/>
</dbReference>
<evidence type="ECO:0000313" key="9">
    <source>
        <dbReference type="Proteomes" id="UP000004088"/>
    </source>
</evidence>
<dbReference type="PROSITE" id="PS51900">
    <property type="entry name" value="CB"/>
    <property type="match status" value="1"/>
</dbReference>
<feature type="domain" description="Core-binding (CB)" evidence="7">
    <location>
        <begin position="98"/>
        <end position="179"/>
    </location>
</feature>
<protein>
    <submittedName>
        <fullName evidence="8">Site-specific recombinase, phage integrase family</fullName>
    </submittedName>
</protein>
<dbReference type="InterPro" id="IPR053876">
    <property type="entry name" value="Phage_int_M"/>
</dbReference>
<evidence type="ECO:0000256" key="3">
    <source>
        <dbReference type="ARBA" id="ARBA00023125"/>
    </source>
</evidence>
<keyword evidence="2" id="KW-0229">DNA integration</keyword>
<comment type="caution">
    <text evidence="8">The sequence shown here is derived from an EMBL/GenBank/DDBJ whole genome shotgun (WGS) entry which is preliminary data.</text>
</comment>
<evidence type="ECO:0000256" key="5">
    <source>
        <dbReference type="PROSITE-ProRule" id="PRU01248"/>
    </source>
</evidence>
<dbReference type="InterPro" id="IPR038488">
    <property type="entry name" value="Integrase_DNA-bd_sf"/>
</dbReference>
<dbReference type="InterPro" id="IPR011010">
    <property type="entry name" value="DNA_brk_join_enz"/>
</dbReference>
<dbReference type="PANTHER" id="PTHR30629">
    <property type="entry name" value="PROPHAGE INTEGRASE"/>
    <property type="match status" value="1"/>
</dbReference>
<dbReference type="PANTHER" id="PTHR30629:SF2">
    <property type="entry name" value="PROPHAGE INTEGRASE INTS-RELATED"/>
    <property type="match status" value="1"/>
</dbReference>
<accession>F0F271</accession>
<gene>
    <name evidence="8" type="primary">int</name>
    <name evidence="8" type="ORF">HMPREF9098_2206</name>
</gene>
<dbReference type="HOGENOM" id="CLU_027562_0_0_4"/>